<keyword evidence="4" id="KW-1185">Reference proteome</keyword>
<protein>
    <recommendedName>
        <fullName evidence="5">Tetratricopeptide repeat protein</fullName>
    </recommendedName>
</protein>
<accession>A0ABT5YQ07</accession>
<keyword evidence="2" id="KW-0732">Signal</keyword>
<evidence type="ECO:0000313" key="4">
    <source>
        <dbReference type="Proteomes" id="UP001215503"/>
    </source>
</evidence>
<feature type="region of interest" description="Disordered" evidence="1">
    <location>
        <begin position="28"/>
        <end position="73"/>
    </location>
</feature>
<name>A0ABT5YQ07_9PROT</name>
<comment type="caution">
    <text evidence="3">The sequence shown here is derived from an EMBL/GenBank/DDBJ whole genome shotgun (WGS) entry which is preliminary data.</text>
</comment>
<feature type="compositionally biased region" description="Low complexity" evidence="1">
    <location>
        <begin position="57"/>
        <end position="68"/>
    </location>
</feature>
<reference evidence="3 4" key="1">
    <citation type="submission" date="2023-03" db="EMBL/GenBank/DDBJ databases">
        <title>Fodinicurvata sp. CAU 1616 isolated from sea sendiment.</title>
        <authorList>
            <person name="Kim W."/>
        </authorList>
    </citation>
    <scope>NUCLEOTIDE SEQUENCE [LARGE SCALE GENOMIC DNA]</scope>
    <source>
        <strain evidence="3 4">CAU 1616</strain>
    </source>
</reference>
<dbReference type="Proteomes" id="UP001215503">
    <property type="component" value="Unassembled WGS sequence"/>
</dbReference>
<feature type="compositionally biased region" description="Acidic residues" evidence="1">
    <location>
        <begin position="47"/>
        <end position="56"/>
    </location>
</feature>
<sequence length="672" mass="74230">MLRRWCRWLIAMGMLALPLMLGQPNQLHAQNEEPESTEETVAPQVQEEAESEEDSGASDGSGESAAAQAEEDDALDETALRYYARMRDLERLEAEIRRLRSIDPTWQPPDDLFNPDAGGGFDESPLWNLFAEGRYAEVRESIAELQQTSPGYSPSEELLEQLDLAEAQERLRAAAQAEQWGRVIELSREEPALISCERVDNAWTVAEAFVRMERPNQGAEVYRGILSTCNDESVLLATLQKASELLDDERLIALDALVERRLGQTEEAARVREDLRRGRLAERLSGGEDLAPELLQGLQGEAREGQDAELALTLGWYFAERRSWADANSWFQAAQDWGAGIDAVEGRVLALMRLGRTGDAEALASRHASSSPAIYRSYIGLLTGRLGGDGKPVNLEVAAKLAEYAERNRDASTALALGWAAMELEEPYAAEAWFRQSLNWRESEDAAVGLAVALQQLGDQAGFDALAAEWAGRSSRIAEMLGDGGGGAPSAAATALQRGQIASCLQLTSGPSLSGGDRSVRAWCLLEADRSAEAMATFQQVMAEARDEEAYAQASYGYLLTLLQRGQVDEAMQQMHALPMTAEQKQEVFSQAMANMASAAFDNGDYQQSLRLMEAHQRVAPLPRYLAELQGWAYLNSNQFERARTTFKRLDQQMSTRDTQLGLRLLKERELK</sequence>
<evidence type="ECO:0000313" key="3">
    <source>
        <dbReference type="EMBL" id="MDF2096927.1"/>
    </source>
</evidence>
<feature type="chain" id="PRO_5046902104" description="Tetratricopeptide repeat protein" evidence="2">
    <location>
        <begin position="30"/>
        <end position="672"/>
    </location>
</feature>
<evidence type="ECO:0000256" key="2">
    <source>
        <dbReference type="SAM" id="SignalP"/>
    </source>
</evidence>
<evidence type="ECO:0008006" key="5">
    <source>
        <dbReference type="Google" id="ProtNLM"/>
    </source>
</evidence>
<dbReference type="EMBL" id="JARHUD010000008">
    <property type="protein sequence ID" value="MDF2096927.1"/>
    <property type="molecule type" value="Genomic_DNA"/>
</dbReference>
<proteinExistence type="predicted"/>
<dbReference type="RefSeq" id="WP_275823693.1">
    <property type="nucleotide sequence ID" value="NZ_JARHUD010000008.1"/>
</dbReference>
<evidence type="ECO:0000256" key="1">
    <source>
        <dbReference type="SAM" id="MobiDB-lite"/>
    </source>
</evidence>
<dbReference type="InterPro" id="IPR011990">
    <property type="entry name" value="TPR-like_helical_dom_sf"/>
</dbReference>
<feature type="signal peptide" evidence="2">
    <location>
        <begin position="1"/>
        <end position="29"/>
    </location>
</feature>
<gene>
    <name evidence="3" type="ORF">P2G67_13170</name>
</gene>
<dbReference type="SUPFAM" id="SSF48452">
    <property type="entry name" value="TPR-like"/>
    <property type="match status" value="1"/>
</dbReference>
<dbReference type="Gene3D" id="1.25.40.10">
    <property type="entry name" value="Tetratricopeptide repeat domain"/>
    <property type="match status" value="1"/>
</dbReference>
<organism evidence="3 4">
    <name type="scientific">Aquibaculum arenosum</name>
    <dbReference type="NCBI Taxonomy" id="3032591"/>
    <lineage>
        <taxon>Bacteria</taxon>
        <taxon>Pseudomonadati</taxon>
        <taxon>Pseudomonadota</taxon>
        <taxon>Alphaproteobacteria</taxon>
        <taxon>Rhodospirillales</taxon>
        <taxon>Rhodovibrionaceae</taxon>
        <taxon>Aquibaculum</taxon>
    </lineage>
</organism>